<name>A0A1A3KEA2_MYCAS</name>
<proteinExistence type="predicted"/>
<evidence type="ECO:0000313" key="3">
    <source>
        <dbReference type="Proteomes" id="UP000093925"/>
    </source>
</evidence>
<dbReference type="InterPro" id="IPR036188">
    <property type="entry name" value="FAD/NAD-bd_sf"/>
</dbReference>
<dbReference type="PANTHER" id="PTHR40254:SF1">
    <property type="entry name" value="BLR0577 PROTEIN"/>
    <property type="match status" value="1"/>
</dbReference>
<dbReference type="PANTHER" id="PTHR40254">
    <property type="entry name" value="BLR0577 PROTEIN"/>
    <property type="match status" value="1"/>
</dbReference>
<dbReference type="AlphaFoldDB" id="A0A1A3KEA2"/>
<accession>A0A1A3KEA2</accession>
<dbReference type="Gene3D" id="3.50.50.60">
    <property type="entry name" value="FAD/NAD(P)-binding domain"/>
    <property type="match status" value="1"/>
</dbReference>
<dbReference type="Proteomes" id="UP000093925">
    <property type="component" value="Unassembled WGS sequence"/>
</dbReference>
<gene>
    <name evidence="2" type="ORF">A5640_20375</name>
</gene>
<dbReference type="Pfam" id="PF13454">
    <property type="entry name" value="NAD_binding_9"/>
    <property type="match status" value="1"/>
</dbReference>
<organism evidence="2 3">
    <name type="scientific">Mycobacterium asiaticum</name>
    <dbReference type="NCBI Taxonomy" id="1790"/>
    <lineage>
        <taxon>Bacteria</taxon>
        <taxon>Bacillati</taxon>
        <taxon>Actinomycetota</taxon>
        <taxon>Actinomycetes</taxon>
        <taxon>Mycobacteriales</taxon>
        <taxon>Mycobacteriaceae</taxon>
        <taxon>Mycobacterium</taxon>
    </lineage>
</organism>
<evidence type="ECO:0000259" key="1">
    <source>
        <dbReference type="Pfam" id="PF13454"/>
    </source>
</evidence>
<comment type="caution">
    <text evidence="2">The sequence shown here is derived from an EMBL/GenBank/DDBJ whole genome shotgun (WGS) entry which is preliminary data.</text>
</comment>
<dbReference type="EMBL" id="LZLM01000104">
    <property type="protein sequence ID" value="OBJ82718.1"/>
    <property type="molecule type" value="Genomic_DNA"/>
</dbReference>
<evidence type="ECO:0000313" key="2">
    <source>
        <dbReference type="EMBL" id="OBJ82718.1"/>
    </source>
</evidence>
<protein>
    <recommendedName>
        <fullName evidence="1">FAD-dependent urate hydroxylase HpyO/Asp monooxygenase CreE-like FAD/NAD(P)-binding domain-containing protein</fullName>
    </recommendedName>
</protein>
<dbReference type="InterPro" id="IPR038732">
    <property type="entry name" value="HpyO/CreE_NAD-binding"/>
</dbReference>
<sequence>MECVPRTSAPPLFDLAFIGSGIATSMTLLEMAQALQTGRRPTKLRIAVVERDDQFWCGLPYGRRSSVRSLAIQKLDEFIHEPEKSAYIAWLEHNKHRWLPAFSDQGGDAAARWISDNRAALDSNQWGELYLPRNVFGTFIGEQVTAAVAALGELNVAEVVPIRAEAVSLRAADGRFVIGLSSAELDEIGARKVVVAVGSPPPKTLWTHTAPAPFTYINDLYLPDGESNMARLRDALERVETPEQRNVLIVGSNATSLEALYLLRHDARIRGHVDSVTVISRSGSLPYPIFENPPEFDFPRLNALVSAKTVDAEGLMAAIRADLKTAEHRCLNIADLYDGIGALVGQALGRMDLLQQKEFHCVHGMNYTKLVRRAGRDCRQAADELAADGKLSVLAGEVTSVGACTSGRPVATVQYRTPDGERKHPKTFAAVLNCGGFEDLDACSSPLLVSMIRNGLCRPNRTNRGVLVNDDFEASPGLHVIGPLVGGNFNSKIRFWHVESAPRIRSLAKLLAPSLISAHGYDGTVGSCGTQLSA</sequence>
<feature type="domain" description="FAD-dependent urate hydroxylase HpyO/Asp monooxygenase CreE-like FAD/NAD(P)-binding" evidence="1">
    <location>
        <begin position="16"/>
        <end position="199"/>
    </location>
</feature>
<dbReference type="SUPFAM" id="SSF51905">
    <property type="entry name" value="FAD/NAD(P)-binding domain"/>
    <property type="match status" value="1"/>
</dbReference>
<dbReference type="InterPro" id="IPR052189">
    <property type="entry name" value="L-asp_N-monooxygenase_NS-form"/>
</dbReference>
<reference evidence="2 3" key="1">
    <citation type="submission" date="2016-06" db="EMBL/GenBank/DDBJ databases">
        <authorList>
            <person name="Kjaerup R.B."/>
            <person name="Dalgaard T.S."/>
            <person name="Juul-Madsen H.R."/>
        </authorList>
    </citation>
    <scope>NUCLEOTIDE SEQUENCE [LARGE SCALE GENOMIC DNA]</scope>
    <source>
        <strain evidence="2 3">1276495.2</strain>
    </source>
</reference>